<keyword evidence="2" id="KW-1185">Reference proteome</keyword>
<protein>
    <submittedName>
        <fullName evidence="1">Uncharacterized protein</fullName>
    </submittedName>
</protein>
<dbReference type="Proteomes" id="UP001341840">
    <property type="component" value="Unassembled WGS sequence"/>
</dbReference>
<sequence length="99" mass="10372">MITVVIQGAQTFPLGIKFKSASNACFQAINQFSLILLLFHDRAVPGVVNKISSPLLKCFLTYGADAPPPPHGCVVMADFAVKKRGGALAPSGSCGRAIN</sequence>
<accession>A0ABU6UNV4</accession>
<organism evidence="1 2">
    <name type="scientific">Stylosanthes scabra</name>
    <dbReference type="NCBI Taxonomy" id="79078"/>
    <lineage>
        <taxon>Eukaryota</taxon>
        <taxon>Viridiplantae</taxon>
        <taxon>Streptophyta</taxon>
        <taxon>Embryophyta</taxon>
        <taxon>Tracheophyta</taxon>
        <taxon>Spermatophyta</taxon>
        <taxon>Magnoliopsida</taxon>
        <taxon>eudicotyledons</taxon>
        <taxon>Gunneridae</taxon>
        <taxon>Pentapetalae</taxon>
        <taxon>rosids</taxon>
        <taxon>fabids</taxon>
        <taxon>Fabales</taxon>
        <taxon>Fabaceae</taxon>
        <taxon>Papilionoideae</taxon>
        <taxon>50 kb inversion clade</taxon>
        <taxon>dalbergioids sensu lato</taxon>
        <taxon>Dalbergieae</taxon>
        <taxon>Pterocarpus clade</taxon>
        <taxon>Stylosanthes</taxon>
    </lineage>
</organism>
<evidence type="ECO:0000313" key="2">
    <source>
        <dbReference type="Proteomes" id="UP001341840"/>
    </source>
</evidence>
<evidence type="ECO:0000313" key="1">
    <source>
        <dbReference type="EMBL" id="MED6161708.1"/>
    </source>
</evidence>
<comment type="caution">
    <text evidence="1">The sequence shown here is derived from an EMBL/GenBank/DDBJ whole genome shotgun (WGS) entry which is preliminary data.</text>
</comment>
<proteinExistence type="predicted"/>
<name>A0ABU6UNV4_9FABA</name>
<reference evidence="1 2" key="1">
    <citation type="journal article" date="2023" name="Plants (Basel)">
        <title>Bridging the Gap: Combining Genomics and Transcriptomics Approaches to Understand Stylosanthes scabra, an Orphan Legume from the Brazilian Caatinga.</title>
        <authorList>
            <person name="Ferreira-Neto J.R.C."/>
            <person name="da Silva M.D."/>
            <person name="Binneck E."/>
            <person name="de Melo N.F."/>
            <person name="da Silva R.H."/>
            <person name="de Melo A.L.T.M."/>
            <person name="Pandolfi V."/>
            <person name="Bustamante F.O."/>
            <person name="Brasileiro-Vidal A.C."/>
            <person name="Benko-Iseppon A.M."/>
        </authorList>
    </citation>
    <scope>NUCLEOTIDE SEQUENCE [LARGE SCALE GENOMIC DNA]</scope>
    <source>
        <tissue evidence="1">Leaves</tissue>
    </source>
</reference>
<gene>
    <name evidence="1" type="ORF">PIB30_063272</name>
</gene>
<dbReference type="EMBL" id="JASCZI010121429">
    <property type="protein sequence ID" value="MED6161708.1"/>
    <property type="molecule type" value="Genomic_DNA"/>
</dbReference>